<dbReference type="EMBL" id="BPLR01007348">
    <property type="protein sequence ID" value="GIY16224.1"/>
    <property type="molecule type" value="Genomic_DNA"/>
</dbReference>
<sequence length="68" mass="7548">MSLNGNFTIIEEPAKLPIICRGFSFRPGVPDKADLDVLFLDGIRIFFVFSDRLVRGVGKSLAVYKLSS</sequence>
<dbReference type="AlphaFoldDB" id="A0AAV4R6H7"/>
<accession>A0AAV4R6H7</accession>
<proteinExistence type="predicted"/>
<reference evidence="1 2" key="1">
    <citation type="submission" date="2021-06" db="EMBL/GenBank/DDBJ databases">
        <title>Caerostris extrusa draft genome.</title>
        <authorList>
            <person name="Kono N."/>
            <person name="Arakawa K."/>
        </authorList>
    </citation>
    <scope>NUCLEOTIDE SEQUENCE [LARGE SCALE GENOMIC DNA]</scope>
</reference>
<gene>
    <name evidence="1" type="ORF">CEXT_72931</name>
</gene>
<evidence type="ECO:0000313" key="1">
    <source>
        <dbReference type="EMBL" id="GIY16224.1"/>
    </source>
</evidence>
<dbReference type="Proteomes" id="UP001054945">
    <property type="component" value="Unassembled WGS sequence"/>
</dbReference>
<evidence type="ECO:0000313" key="2">
    <source>
        <dbReference type="Proteomes" id="UP001054945"/>
    </source>
</evidence>
<name>A0AAV4R6H7_CAEEX</name>
<keyword evidence="2" id="KW-1185">Reference proteome</keyword>
<organism evidence="1 2">
    <name type="scientific">Caerostris extrusa</name>
    <name type="common">Bark spider</name>
    <name type="synonym">Caerostris bankana</name>
    <dbReference type="NCBI Taxonomy" id="172846"/>
    <lineage>
        <taxon>Eukaryota</taxon>
        <taxon>Metazoa</taxon>
        <taxon>Ecdysozoa</taxon>
        <taxon>Arthropoda</taxon>
        <taxon>Chelicerata</taxon>
        <taxon>Arachnida</taxon>
        <taxon>Araneae</taxon>
        <taxon>Araneomorphae</taxon>
        <taxon>Entelegynae</taxon>
        <taxon>Araneoidea</taxon>
        <taxon>Araneidae</taxon>
        <taxon>Caerostris</taxon>
    </lineage>
</organism>
<protein>
    <submittedName>
        <fullName evidence="1">Uncharacterized protein</fullName>
    </submittedName>
</protein>
<comment type="caution">
    <text evidence="1">The sequence shown here is derived from an EMBL/GenBank/DDBJ whole genome shotgun (WGS) entry which is preliminary data.</text>
</comment>